<evidence type="ECO:0008006" key="3">
    <source>
        <dbReference type="Google" id="ProtNLM"/>
    </source>
</evidence>
<evidence type="ECO:0000313" key="1">
    <source>
        <dbReference type="EMBL" id="KOO50960.1"/>
    </source>
</evidence>
<comment type="caution">
    <text evidence="1">The sequence shown here is derived from an EMBL/GenBank/DDBJ whole genome shotgun (WGS) entry which is preliminary data.</text>
</comment>
<name>A0A0M0LIT0_9BACL</name>
<keyword evidence="2" id="KW-1185">Reference proteome</keyword>
<protein>
    <recommendedName>
        <fullName evidence="3">HicB-like antitoxin of toxin-antitoxin system domain-containing protein</fullName>
    </recommendedName>
</protein>
<dbReference type="RefSeq" id="WP_053415072.1">
    <property type="nucleotide sequence ID" value="NZ_LILB01000001.1"/>
</dbReference>
<dbReference type="InterPro" id="IPR035069">
    <property type="entry name" value="TTHA1013/TTHA0281-like"/>
</dbReference>
<organism evidence="1 2">
    <name type="scientific">Viridibacillus arvi</name>
    <dbReference type="NCBI Taxonomy" id="263475"/>
    <lineage>
        <taxon>Bacteria</taxon>
        <taxon>Bacillati</taxon>
        <taxon>Bacillota</taxon>
        <taxon>Bacilli</taxon>
        <taxon>Bacillales</taxon>
        <taxon>Caryophanaceae</taxon>
        <taxon>Viridibacillus</taxon>
    </lineage>
</organism>
<reference evidence="2" key="1">
    <citation type="submission" date="2015-08" db="EMBL/GenBank/DDBJ databases">
        <title>Fjat-10028 dsm 16317.</title>
        <authorList>
            <person name="Liu B."/>
            <person name="Wang J."/>
            <person name="Zhu Y."/>
            <person name="Liu G."/>
            <person name="Chen Q."/>
            <person name="Chen Z."/>
            <person name="Lan J."/>
            <person name="Che J."/>
            <person name="Ge C."/>
            <person name="Shi H."/>
            <person name="Pan Z."/>
            <person name="Liu X."/>
        </authorList>
    </citation>
    <scope>NUCLEOTIDE SEQUENCE [LARGE SCALE GENOMIC DNA]</scope>
    <source>
        <strain evidence="2">DSM 16317</strain>
    </source>
</reference>
<dbReference type="Gene3D" id="3.30.160.250">
    <property type="match status" value="1"/>
</dbReference>
<dbReference type="Proteomes" id="UP000036867">
    <property type="component" value="Unassembled WGS sequence"/>
</dbReference>
<dbReference type="AlphaFoldDB" id="A0A0M0LIT0"/>
<dbReference type="SUPFAM" id="SSF143100">
    <property type="entry name" value="TTHA1013/TTHA0281-like"/>
    <property type="match status" value="1"/>
</dbReference>
<gene>
    <name evidence="1" type="ORF">AMD00_00035</name>
</gene>
<proteinExistence type="predicted"/>
<evidence type="ECO:0000313" key="2">
    <source>
        <dbReference type="Proteomes" id="UP000036867"/>
    </source>
</evidence>
<sequence>MAFENVVYPAFIKQEEGSFGIYFPTLLPDYGWEDYLVSGPSKKEAIQNAKKALAYLLAGALYDNEDLPNQAPIPTNLVTEETELVFIKTSYSNYAREIEEHLPGRHWHITFNRDWGSDFQAVAYKNTQGFWDVEVDGDLPIEMEQERLLQLCPTYPVICTVRRRVEAEEAFDSFILRVKEMYKQL</sequence>
<accession>A0A0M0LIT0</accession>
<dbReference type="EMBL" id="LILB01000001">
    <property type="protein sequence ID" value="KOO50960.1"/>
    <property type="molecule type" value="Genomic_DNA"/>
</dbReference>
<dbReference type="OrthoDB" id="2854646at2"/>
<dbReference type="GeneID" id="301134517"/>